<evidence type="ECO:0000256" key="11">
    <source>
        <dbReference type="ARBA" id="ARBA00024688"/>
    </source>
</evidence>
<dbReference type="SUPFAM" id="SSF49503">
    <property type="entry name" value="Cupredoxins"/>
    <property type="match status" value="1"/>
</dbReference>
<evidence type="ECO:0000256" key="8">
    <source>
        <dbReference type="ARBA" id="ARBA00022989"/>
    </source>
</evidence>
<keyword evidence="5 13" id="KW-0812">Transmembrane</keyword>
<keyword evidence="8 13" id="KW-1133">Transmembrane helix</keyword>
<evidence type="ECO:0000256" key="5">
    <source>
        <dbReference type="ARBA" id="ARBA00022692"/>
    </source>
</evidence>
<dbReference type="PANTHER" id="PTHR22888:SF18">
    <property type="entry name" value="CYTOCHROME BO(3) UBIQUINOL OXIDASE SUBUNIT 2"/>
    <property type="match status" value="1"/>
</dbReference>
<keyword evidence="7" id="KW-0249">Electron transport</keyword>
<dbReference type="PROSITE" id="PS50857">
    <property type="entry name" value="COX2_CUA"/>
    <property type="match status" value="1"/>
</dbReference>
<dbReference type="InterPro" id="IPR034236">
    <property type="entry name" value="CuRO_CcO_Caa3_II"/>
</dbReference>
<evidence type="ECO:0000256" key="2">
    <source>
        <dbReference type="ARBA" id="ARBA00007866"/>
    </source>
</evidence>
<dbReference type="GO" id="GO:0016020">
    <property type="term" value="C:membrane"/>
    <property type="evidence" value="ECO:0007669"/>
    <property type="project" value="UniProtKB-SubCell"/>
</dbReference>
<dbReference type="CDD" id="cd04213">
    <property type="entry name" value="CuRO_CcO_Caa3_II"/>
    <property type="match status" value="1"/>
</dbReference>
<dbReference type="Pfam" id="PF00116">
    <property type="entry name" value="COX2"/>
    <property type="match status" value="1"/>
</dbReference>
<dbReference type="Gene3D" id="2.60.40.420">
    <property type="entry name" value="Cupredoxins - blue copper proteins"/>
    <property type="match status" value="1"/>
</dbReference>
<dbReference type="GO" id="GO:0016491">
    <property type="term" value="F:oxidoreductase activity"/>
    <property type="evidence" value="ECO:0007669"/>
    <property type="project" value="UniProtKB-KW"/>
</dbReference>
<evidence type="ECO:0000256" key="1">
    <source>
        <dbReference type="ARBA" id="ARBA00004141"/>
    </source>
</evidence>
<evidence type="ECO:0000313" key="16">
    <source>
        <dbReference type="Proteomes" id="UP000320359"/>
    </source>
</evidence>
<keyword evidence="16" id="KW-1185">Reference proteome</keyword>
<dbReference type="PROSITE" id="PS00078">
    <property type="entry name" value="COX2"/>
    <property type="match status" value="1"/>
</dbReference>
<evidence type="ECO:0000256" key="12">
    <source>
        <dbReference type="ARBA" id="ARBA00031399"/>
    </source>
</evidence>
<keyword evidence="4" id="KW-0679">Respiratory chain</keyword>
<dbReference type="OrthoDB" id="9783445at2"/>
<dbReference type="EMBL" id="VJWL01000003">
    <property type="protein sequence ID" value="TRW48550.1"/>
    <property type="molecule type" value="Genomic_DNA"/>
</dbReference>
<comment type="subcellular location">
    <subcellularLocation>
        <location evidence="1">Membrane</location>
        <topology evidence="1">Multi-pass membrane protein</topology>
    </subcellularLocation>
</comment>
<sequence length="232" mass="26105">MCAASILLLTGCSGPFSTLDPAGPSAHMVKLLWWGMFWFSLVVSVVLFVWWWHAMHRDGGDVEQDKAQKALNKWVWYGGIGLPTFAITLLLIFGIPYGHRMLPHADPNAVRIEVTAHQWFWRVTYPDTGIELIDDIVIPVDTPIDFHLSSEDVIHSFWVPRLGGKLDAIPGRTTVLRLQADEIDTYRGQCAEYCGSAHAFMQFELRAVSQDDFEQWLSDNAVPASTTEVSDD</sequence>
<reference evidence="15 16" key="1">
    <citation type="submission" date="2019-07" db="EMBL/GenBank/DDBJ databases">
        <authorList>
            <person name="Yang M."/>
            <person name="Zhao D."/>
            <person name="Xiang H."/>
        </authorList>
    </citation>
    <scope>NUCLEOTIDE SEQUENCE [LARGE SCALE GENOMIC DNA]</scope>
    <source>
        <strain evidence="15 16">IM1326</strain>
    </source>
</reference>
<proteinExistence type="inferred from homology"/>
<name>A0A552X0H6_9GAMM</name>
<evidence type="ECO:0000259" key="14">
    <source>
        <dbReference type="PROSITE" id="PS50857"/>
    </source>
</evidence>
<comment type="function">
    <text evidence="11">Subunits I and II form the functional core of the enzyme complex. Electrons originating in cytochrome c are transferred via heme a and Cu(A) to the binuclear center formed by heme a3 and Cu(B).</text>
</comment>
<evidence type="ECO:0000256" key="10">
    <source>
        <dbReference type="ARBA" id="ARBA00023136"/>
    </source>
</evidence>
<evidence type="ECO:0000256" key="9">
    <source>
        <dbReference type="ARBA" id="ARBA00023008"/>
    </source>
</evidence>
<evidence type="ECO:0000256" key="6">
    <source>
        <dbReference type="ARBA" id="ARBA00022723"/>
    </source>
</evidence>
<feature type="domain" description="Cytochrome oxidase subunit II copper A binding" evidence="14">
    <location>
        <begin position="107"/>
        <end position="219"/>
    </location>
</feature>
<dbReference type="InterPro" id="IPR045187">
    <property type="entry name" value="CcO_II"/>
</dbReference>
<dbReference type="AlphaFoldDB" id="A0A552X0H6"/>
<comment type="caution">
    <text evidence="15">The sequence shown here is derived from an EMBL/GenBank/DDBJ whole genome shotgun (WGS) entry which is preliminary data.</text>
</comment>
<evidence type="ECO:0000313" key="15">
    <source>
        <dbReference type="EMBL" id="TRW48550.1"/>
    </source>
</evidence>
<evidence type="ECO:0000256" key="13">
    <source>
        <dbReference type="SAM" id="Phobius"/>
    </source>
</evidence>
<protein>
    <recommendedName>
        <fullName evidence="12">Cytochrome aa3 subunit 2</fullName>
    </recommendedName>
</protein>
<keyword evidence="15" id="KW-0560">Oxidoreductase</keyword>
<comment type="similarity">
    <text evidence="2">Belongs to the cytochrome c oxidase subunit 2 family.</text>
</comment>
<evidence type="ECO:0000256" key="7">
    <source>
        <dbReference type="ARBA" id="ARBA00022982"/>
    </source>
</evidence>
<dbReference type="GO" id="GO:0005507">
    <property type="term" value="F:copper ion binding"/>
    <property type="evidence" value="ECO:0007669"/>
    <property type="project" value="InterPro"/>
</dbReference>
<dbReference type="InterPro" id="IPR008972">
    <property type="entry name" value="Cupredoxin"/>
</dbReference>
<dbReference type="InterPro" id="IPR001505">
    <property type="entry name" value="Copper_CuA"/>
</dbReference>
<evidence type="ECO:0000256" key="3">
    <source>
        <dbReference type="ARBA" id="ARBA00022448"/>
    </source>
</evidence>
<accession>A0A552X0H6</accession>
<organism evidence="15 16">
    <name type="scientific">Aliidiomarina halalkaliphila</name>
    <dbReference type="NCBI Taxonomy" id="2593535"/>
    <lineage>
        <taxon>Bacteria</taxon>
        <taxon>Pseudomonadati</taxon>
        <taxon>Pseudomonadota</taxon>
        <taxon>Gammaproteobacteria</taxon>
        <taxon>Alteromonadales</taxon>
        <taxon>Idiomarinaceae</taxon>
        <taxon>Aliidiomarina</taxon>
    </lineage>
</organism>
<keyword evidence="10 13" id="KW-0472">Membrane</keyword>
<dbReference type="PANTHER" id="PTHR22888">
    <property type="entry name" value="CYTOCHROME C OXIDASE, SUBUNIT II"/>
    <property type="match status" value="1"/>
</dbReference>
<dbReference type="NCBIfam" id="TIGR02866">
    <property type="entry name" value="CoxB"/>
    <property type="match status" value="1"/>
</dbReference>
<dbReference type="InterPro" id="IPR002429">
    <property type="entry name" value="CcO_II-like_C"/>
</dbReference>
<evidence type="ECO:0000256" key="4">
    <source>
        <dbReference type="ARBA" id="ARBA00022660"/>
    </source>
</evidence>
<keyword evidence="9" id="KW-0186">Copper</keyword>
<dbReference type="Proteomes" id="UP000320359">
    <property type="component" value="Unassembled WGS sequence"/>
</dbReference>
<feature type="transmembrane region" description="Helical" evidence="13">
    <location>
        <begin position="74"/>
        <end position="97"/>
    </location>
</feature>
<gene>
    <name evidence="15" type="primary">coxB</name>
    <name evidence="15" type="ORF">FM042_09565</name>
</gene>
<dbReference type="GO" id="GO:0042773">
    <property type="term" value="P:ATP synthesis coupled electron transport"/>
    <property type="evidence" value="ECO:0007669"/>
    <property type="project" value="TreeGrafter"/>
</dbReference>
<keyword evidence="3" id="KW-0813">Transport</keyword>
<keyword evidence="6" id="KW-0479">Metal-binding</keyword>
<dbReference type="InterPro" id="IPR014222">
    <property type="entry name" value="Cyt_c_oxidase_su2"/>
</dbReference>
<dbReference type="GO" id="GO:0004129">
    <property type="term" value="F:cytochrome-c oxidase activity"/>
    <property type="evidence" value="ECO:0007669"/>
    <property type="project" value="InterPro"/>
</dbReference>
<feature type="transmembrane region" description="Helical" evidence="13">
    <location>
        <begin position="31"/>
        <end position="53"/>
    </location>
</feature>